<keyword evidence="1" id="KW-0472">Membrane</keyword>
<sequence length="69" mass="8430">MNTITILIALLPILLLGFWLWMAWDFSGNNDVPERDRFYWQLAFLFTSIFAAMYYYVTIYRKRHEHDGY</sequence>
<feature type="transmembrane region" description="Helical" evidence="1">
    <location>
        <begin position="7"/>
        <end position="26"/>
    </location>
</feature>
<reference evidence="2 3" key="1">
    <citation type="submission" date="2023-02" db="EMBL/GenBank/DDBJ databases">
        <title>Dictyobacter halimunensis sp. nov., a new member of the class Ktedonobacteria from forest soil in a geothermal area.</title>
        <authorList>
            <person name="Rachmania M.K."/>
            <person name="Ningsih F."/>
            <person name="Sakai Y."/>
            <person name="Yabe S."/>
            <person name="Yokota A."/>
            <person name="Sjamsuridzal W."/>
        </authorList>
    </citation>
    <scope>NUCLEOTIDE SEQUENCE [LARGE SCALE GENOMIC DNA]</scope>
    <source>
        <strain evidence="2 3">S3.2.2.5</strain>
    </source>
</reference>
<evidence type="ECO:0008006" key="4">
    <source>
        <dbReference type="Google" id="ProtNLM"/>
    </source>
</evidence>
<gene>
    <name evidence="2" type="ORF">KDH_23090</name>
</gene>
<evidence type="ECO:0000313" key="3">
    <source>
        <dbReference type="Proteomes" id="UP001344906"/>
    </source>
</evidence>
<evidence type="ECO:0000256" key="1">
    <source>
        <dbReference type="SAM" id="Phobius"/>
    </source>
</evidence>
<accession>A0ABQ6FQA4</accession>
<dbReference type="Proteomes" id="UP001344906">
    <property type="component" value="Unassembled WGS sequence"/>
</dbReference>
<organism evidence="2 3">
    <name type="scientific">Dictyobacter halimunensis</name>
    <dbReference type="NCBI Taxonomy" id="3026934"/>
    <lineage>
        <taxon>Bacteria</taxon>
        <taxon>Bacillati</taxon>
        <taxon>Chloroflexota</taxon>
        <taxon>Ktedonobacteria</taxon>
        <taxon>Ktedonobacterales</taxon>
        <taxon>Dictyobacteraceae</taxon>
        <taxon>Dictyobacter</taxon>
    </lineage>
</organism>
<protein>
    <recommendedName>
        <fullName evidence="4">Cardiolipin synthase N-terminal domain-containing protein</fullName>
    </recommendedName>
</protein>
<dbReference type="RefSeq" id="WP_338249825.1">
    <property type="nucleotide sequence ID" value="NZ_BSRI01000001.1"/>
</dbReference>
<comment type="caution">
    <text evidence="2">The sequence shown here is derived from an EMBL/GenBank/DDBJ whole genome shotgun (WGS) entry which is preliminary data.</text>
</comment>
<name>A0ABQ6FQA4_9CHLR</name>
<feature type="transmembrane region" description="Helical" evidence="1">
    <location>
        <begin position="38"/>
        <end position="57"/>
    </location>
</feature>
<proteinExistence type="predicted"/>
<keyword evidence="1" id="KW-1133">Transmembrane helix</keyword>
<dbReference type="EMBL" id="BSRI01000001">
    <property type="protein sequence ID" value="GLV55465.1"/>
    <property type="molecule type" value="Genomic_DNA"/>
</dbReference>
<keyword evidence="3" id="KW-1185">Reference proteome</keyword>
<evidence type="ECO:0000313" key="2">
    <source>
        <dbReference type="EMBL" id="GLV55465.1"/>
    </source>
</evidence>
<keyword evidence="1" id="KW-0812">Transmembrane</keyword>